<evidence type="ECO:0000256" key="6">
    <source>
        <dbReference type="ARBA" id="ARBA00022741"/>
    </source>
</evidence>
<organism evidence="12 13">
    <name type="scientific">Gordonia jacobaea</name>
    <dbReference type="NCBI Taxonomy" id="122202"/>
    <lineage>
        <taxon>Bacteria</taxon>
        <taxon>Bacillati</taxon>
        <taxon>Actinomycetota</taxon>
        <taxon>Actinomycetes</taxon>
        <taxon>Mycobacteriales</taxon>
        <taxon>Gordoniaceae</taxon>
        <taxon>Gordonia</taxon>
    </lineage>
</organism>
<dbReference type="GO" id="GO:0004798">
    <property type="term" value="F:dTMP kinase activity"/>
    <property type="evidence" value="ECO:0007669"/>
    <property type="project" value="UniProtKB-EC"/>
</dbReference>
<evidence type="ECO:0000259" key="11">
    <source>
        <dbReference type="Pfam" id="PF02223"/>
    </source>
</evidence>
<keyword evidence="7 10" id="KW-0418">Kinase</keyword>
<dbReference type="EC" id="2.7.4.9" evidence="2 10"/>
<dbReference type="SUPFAM" id="SSF52540">
    <property type="entry name" value="P-loop containing nucleoside triphosphate hydrolases"/>
    <property type="match status" value="1"/>
</dbReference>
<evidence type="ECO:0000256" key="9">
    <source>
        <dbReference type="ARBA" id="ARBA00048743"/>
    </source>
</evidence>
<evidence type="ECO:0000313" key="12">
    <source>
        <dbReference type="EMBL" id="KNA91749.1"/>
    </source>
</evidence>
<dbReference type="HAMAP" id="MF_00165">
    <property type="entry name" value="Thymidylate_kinase"/>
    <property type="match status" value="1"/>
</dbReference>
<dbReference type="Gene3D" id="3.40.50.300">
    <property type="entry name" value="P-loop containing nucleotide triphosphate hydrolases"/>
    <property type="match status" value="1"/>
</dbReference>
<comment type="similarity">
    <text evidence="1 10">Belongs to the thymidylate kinase family.</text>
</comment>
<evidence type="ECO:0000256" key="10">
    <source>
        <dbReference type="HAMAP-Rule" id="MF_00165"/>
    </source>
</evidence>
<comment type="function">
    <text evidence="10">Phosphorylation of dTMP to form dTDP in both de novo and salvage pathways of dTTP synthesis.</text>
</comment>
<dbReference type="InterPro" id="IPR039430">
    <property type="entry name" value="Thymidylate_kin-like_dom"/>
</dbReference>
<dbReference type="PANTHER" id="PTHR10344:SF4">
    <property type="entry name" value="UMP-CMP KINASE 2, MITOCHONDRIAL"/>
    <property type="match status" value="1"/>
</dbReference>
<evidence type="ECO:0000256" key="5">
    <source>
        <dbReference type="ARBA" id="ARBA00022727"/>
    </source>
</evidence>
<comment type="caution">
    <text evidence="10">Lacks conserved residue(s) required for the propagation of feature annotation.</text>
</comment>
<name>A0ABR5IDS9_9ACTN</name>
<evidence type="ECO:0000256" key="2">
    <source>
        <dbReference type="ARBA" id="ARBA00012980"/>
    </source>
</evidence>
<reference evidence="12 13" key="1">
    <citation type="submission" date="2015-05" db="EMBL/GenBank/DDBJ databases">
        <title>Draft genome sequence of the bacterium Gordonia jacobaea a new member of the Gordonia genus.</title>
        <authorList>
            <person name="Jimenez-Galisteo G."/>
            <person name="Dominguez A."/>
            <person name="Munoz E."/>
            <person name="Vinas M."/>
        </authorList>
    </citation>
    <scope>NUCLEOTIDE SEQUENCE [LARGE SCALE GENOMIC DNA]</scope>
    <source>
        <strain evidence="13">mv1</strain>
    </source>
</reference>
<keyword evidence="13" id="KW-1185">Reference proteome</keyword>
<evidence type="ECO:0000256" key="3">
    <source>
        <dbReference type="ARBA" id="ARBA00017144"/>
    </source>
</evidence>
<dbReference type="RefSeq" id="WP_049699055.1">
    <property type="nucleotide sequence ID" value="NZ_JAQDQF010000010.1"/>
</dbReference>
<gene>
    <name evidence="10" type="primary">tmk</name>
    <name evidence="12" type="ORF">ABW18_10490</name>
</gene>
<keyword evidence="6 10" id="KW-0547">Nucleotide-binding</keyword>
<dbReference type="Proteomes" id="UP000037247">
    <property type="component" value="Unassembled WGS sequence"/>
</dbReference>
<dbReference type="NCBIfam" id="NF005923">
    <property type="entry name" value="PRK07933.1"/>
    <property type="match status" value="1"/>
</dbReference>
<evidence type="ECO:0000256" key="1">
    <source>
        <dbReference type="ARBA" id="ARBA00009776"/>
    </source>
</evidence>
<evidence type="ECO:0000256" key="4">
    <source>
        <dbReference type="ARBA" id="ARBA00022679"/>
    </source>
</evidence>
<dbReference type="InterPro" id="IPR018094">
    <property type="entry name" value="Thymidylate_kinase"/>
</dbReference>
<dbReference type="Pfam" id="PF02223">
    <property type="entry name" value="Thymidylate_kin"/>
    <property type="match status" value="1"/>
</dbReference>
<keyword evidence="5 10" id="KW-0545">Nucleotide biosynthesis</keyword>
<evidence type="ECO:0000256" key="7">
    <source>
        <dbReference type="ARBA" id="ARBA00022777"/>
    </source>
</evidence>
<comment type="caution">
    <text evidence="12">The sequence shown here is derived from an EMBL/GenBank/DDBJ whole genome shotgun (WGS) entry which is preliminary data.</text>
</comment>
<dbReference type="PANTHER" id="PTHR10344">
    <property type="entry name" value="THYMIDYLATE KINASE"/>
    <property type="match status" value="1"/>
</dbReference>
<accession>A0ABR5IDS9</accession>
<dbReference type="CDD" id="cd01672">
    <property type="entry name" value="TMPK"/>
    <property type="match status" value="1"/>
</dbReference>
<proteinExistence type="inferred from homology"/>
<keyword evidence="8 10" id="KW-0067">ATP-binding</keyword>
<evidence type="ECO:0000256" key="8">
    <source>
        <dbReference type="ARBA" id="ARBA00022840"/>
    </source>
</evidence>
<feature type="domain" description="Thymidylate kinase-like" evidence="11">
    <location>
        <begin position="7"/>
        <end position="186"/>
    </location>
</feature>
<dbReference type="InterPro" id="IPR018095">
    <property type="entry name" value="Thymidylate_kin_CS"/>
</dbReference>
<protein>
    <recommendedName>
        <fullName evidence="3 10">Thymidylate kinase</fullName>
        <ecNumber evidence="2 10">2.7.4.9</ecNumber>
    </recommendedName>
    <alternativeName>
        <fullName evidence="10">dTMP kinase</fullName>
    </alternativeName>
</protein>
<keyword evidence="4 10" id="KW-0808">Transferase</keyword>
<sequence length="216" mass="23318">MGVLIAVEGLDGAGKNTLVTGVVNELTRRGAAVSTFTFPRYGSSVFADVASEALHGEHGDLRQSVNAMALLFALDRADAAAQIRTALTESDVVILDRYVASNAAYSAGRLRQDASGDVVRWVADLEFGRFDVPLPDQHLLLGVPATVAMQRARSRAALDPSRARDAYERDDDLQMRVDSVYRQLAEQSWASPWIEVGTDSADSVEPAGLVARLMLE</sequence>
<dbReference type="InterPro" id="IPR027417">
    <property type="entry name" value="P-loop_NTPase"/>
</dbReference>
<comment type="catalytic activity">
    <reaction evidence="9 10">
        <text>dTMP + ATP = dTDP + ADP</text>
        <dbReference type="Rhea" id="RHEA:13517"/>
        <dbReference type="ChEBI" id="CHEBI:30616"/>
        <dbReference type="ChEBI" id="CHEBI:58369"/>
        <dbReference type="ChEBI" id="CHEBI:63528"/>
        <dbReference type="ChEBI" id="CHEBI:456216"/>
        <dbReference type="EC" id="2.7.4.9"/>
    </reaction>
</comment>
<evidence type="ECO:0000313" key="13">
    <source>
        <dbReference type="Proteomes" id="UP000037247"/>
    </source>
</evidence>
<dbReference type="EMBL" id="LDTZ01000016">
    <property type="protein sequence ID" value="KNA91749.1"/>
    <property type="molecule type" value="Genomic_DNA"/>
</dbReference>
<dbReference type="PROSITE" id="PS01331">
    <property type="entry name" value="THYMIDYLATE_KINASE"/>
    <property type="match status" value="1"/>
</dbReference>